<gene>
    <name evidence="1" type="ORF">HELGO_WM46945</name>
</gene>
<organism evidence="1">
    <name type="scientific">uncultured Sulfurovum sp</name>
    <dbReference type="NCBI Taxonomy" id="269237"/>
    <lineage>
        <taxon>Bacteria</taxon>
        <taxon>Pseudomonadati</taxon>
        <taxon>Campylobacterota</taxon>
        <taxon>Epsilonproteobacteria</taxon>
        <taxon>Campylobacterales</taxon>
        <taxon>Sulfurovaceae</taxon>
        <taxon>Sulfurovum</taxon>
        <taxon>environmental samples</taxon>
    </lineage>
</organism>
<evidence type="ECO:0000313" key="1">
    <source>
        <dbReference type="EMBL" id="CAA6821242.1"/>
    </source>
</evidence>
<name>A0A6S6TK58_9BACT</name>
<reference evidence="1" key="1">
    <citation type="submission" date="2020-01" db="EMBL/GenBank/DDBJ databases">
        <authorList>
            <person name="Meier V. D."/>
            <person name="Meier V D."/>
        </authorList>
    </citation>
    <scope>NUCLEOTIDE SEQUENCE</scope>
    <source>
        <strain evidence="1">HLG_WM_MAG_01</strain>
    </source>
</reference>
<dbReference type="EMBL" id="CACVAS010000113">
    <property type="protein sequence ID" value="CAA6821242.1"/>
    <property type="molecule type" value="Genomic_DNA"/>
</dbReference>
<dbReference type="AlphaFoldDB" id="A0A6S6TK58"/>
<protein>
    <submittedName>
        <fullName evidence="1">Uncharacterized protein</fullName>
    </submittedName>
</protein>
<sequence>MKNESRHKTKVTKKLLTQVEQLAENGFNNIQISQSLKIATTTLSTNKELKESIQRGKEKLAKKVTSSILETLEKNPTNQQMLVKRLCLFSPVVNIKKPKNANEALENLSNATKQYADGLINESQLRTIEAVSNSYIKSYETTELEERIKKLEDKANEK</sequence>
<accession>A0A6S6TK58</accession>
<proteinExistence type="predicted"/>